<dbReference type="OrthoDB" id="8523324at2"/>
<dbReference type="Pfam" id="PF06097">
    <property type="entry name" value="DUF945"/>
    <property type="match status" value="1"/>
</dbReference>
<dbReference type="AlphaFoldDB" id="A0A345Y283"/>
<dbReference type="KEGG" id="ccah:DWG20_00545"/>
<evidence type="ECO:0000313" key="3">
    <source>
        <dbReference type="Proteomes" id="UP000254537"/>
    </source>
</evidence>
<dbReference type="InterPro" id="IPR010352">
    <property type="entry name" value="DUF945"/>
</dbReference>
<name>A0A345Y283_9NEIS</name>
<evidence type="ECO:0000313" key="2">
    <source>
        <dbReference type="EMBL" id="AXK38035.1"/>
    </source>
</evidence>
<feature type="region of interest" description="Disordered" evidence="1">
    <location>
        <begin position="513"/>
        <end position="532"/>
    </location>
</feature>
<reference evidence="2 3" key="1">
    <citation type="submission" date="2018-07" db="EMBL/GenBank/DDBJ databases">
        <title>Crenobacter cavernae sp. nov., isolated from a karst cave.</title>
        <authorList>
            <person name="Zhu H."/>
        </authorList>
    </citation>
    <scope>NUCLEOTIDE SEQUENCE [LARGE SCALE GENOMIC DNA]</scope>
    <source>
        <strain evidence="2 3">K1W11S-77</strain>
    </source>
</reference>
<dbReference type="RefSeq" id="WP_115431917.1">
    <property type="nucleotide sequence ID" value="NZ_CP031337.1"/>
</dbReference>
<evidence type="ECO:0000256" key="1">
    <source>
        <dbReference type="SAM" id="MobiDB-lite"/>
    </source>
</evidence>
<accession>A0A345Y283</accession>
<protein>
    <submittedName>
        <fullName evidence="2">DUF945 domain-containing protein</fullName>
    </submittedName>
</protein>
<sequence>MLRKQHLIAAGAVLGAAFVVYGGTAYWAGVKAEETLAEQHRMVAALPFFKVKSHNYERGWFGSTEVTELTFNRRLIGPYESMLPDSVRPLLGSTIKYTHRVSHGPFPGLSHFDLRPARAFVTTEFDMSDATKKTLAKFFGDAEPITVTNRLGLTGGGELKVNVPAFDYEETLSGVKVKWQGFDLNVDYASGYKEYQTEAVSPGFLLEASTKGKVAFDGVRYLSDVRPGLSGVRLGTSELMVGGVQLNWKDSVPYSIKLNELVYLLTRVRVGEFINPSGEFRPSDVQLKKLRYQIVTSEQDDFVNTRGKLDFDSFSYNQSVYGPLKLDISANHLHGPTLVRLDQEIGKIPFEGVEPAKLRQVYLDTVKQHGVPLLSNNPRLVINEFSLKMPTGNAHLKGQLALNGFTEADLKDPVAFLTRFNADAAVDLPRQTLENLVVAQARNLFTVDASAEEQPDVAEIDNLAKSLLDSQLAEWNAQQYIKLENGQVRTTLHFGGGKLSVNQKPVSLPWQEPADLEAGAEAGTEPVASAAK</sequence>
<dbReference type="EMBL" id="CP031337">
    <property type="protein sequence ID" value="AXK38035.1"/>
    <property type="molecule type" value="Genomic_DNA"/>
</dbReference>
<dbReference type="Proteomes" id="UP000254537">
    <property type="component" value="Chromosome"/>
</dbReference>
<organism evidence="2 3">
    <name type="scientific">Crenobacter cavernae</name>
    <dbReference type="NCBI Taxonomy" id="2290923"/>
    <lineage>
        <taxon>Bacteria</taxon>
        <taxon>Pseudomonadati</taxon>
        <taxon>Pseudomonadota</taxon>
        <taxon>Betaproteobacteria</taxon>
        <taxon>Neisseriales</taxon>
        <taxon>Neisseriaceae</taxon>
        <taxon>Crenobacter</taxon>
    </lineage>
</organism>
<proteinExistence type="predicted"/>
<gene>
    <name evidence="2" type="ORF">DWG20_00545</name>
</gene>